<proteinExistence type="predicted"/>
<evidence type="ECO:0000256" key="1">
    <source>
        <dbReference type="SAM" id="MobiDB-lite"/>
    </source>
</evidence>
<dbReference type="EMBL" id="JAAIUW010000002">
    <property type="protein sequence ID" value="KAF7840503.1"/>
    <property type="molecule type" value="Genomic_DNA"/>
</dbReference>
<dbReference type="PANTHER" id="PTHR33625">
    <property type="entry name" value="OS08G0179900 PROTEIN"/>
    <property type="match status" value="1"/>
</dbReference>
<accession>A0A834X7W9</accession>
<dbReference type="PANTHER" id="PTHR33625:SF3">
    <property type="entry name" value="OS04G0550700 PROTEIN"/>
    <property type="match status" value="1"/>
</dbReference>
<feature type="region of interest" description="Disordered" evidence="1">
    <location>
        <begin position="29"/>
        <end position="96"/>
    </location>
</feature>
<protein>
    <submittedName>
        <fullName evidence="2">Uncharacterized protein</fullName>
    </submittedName>
</protein>
<feature type="compositionally biased region" description="Low complexity" evidence="1">
    <location>
        <begin position="40"/>
        <end position="92"/>
    </location>
</feature>
<reference evidence="2" key="1">
    <citation type="submission" date="2020-09" db="EMBL/GenBank/DDBJ databases">
        <title>Genome-Enabled Discovery of Anthraquinone Biosynthesis in Senna tora.</title>
        <authorList>
            <person name="Kang S.-H."/>
            <person name="Pandey R.P."/>
            <person name="Lee C.-M."/>
            <person name="Sim J.-S."/>
            <person name="Jeong J.-T."/>
            <person name="Choi B.-S."/>
            <person name="Jung M."/>
            <person name="Ginzburg D."/>
            <person name="Zhao K."/>
            <person name="Won S.Y."/>
            <person name="Oh T.-J."/>
            <person name="Yu Y."/>
            <person name="Kim N.-H."/>
            <person name="Lee O.R."/>
            <person name="Lee T.-H."/>
            <person name="Bashyal P."/>
            <person name="Kim T.-S."/>
            <person name="Lee W.-H."/>
            <person name="Kawkins C."/>
            <person name="Kim C.-K."/>
            <person name="Kim J.S."/>
            <person name="Ahn B.O."/>
            <person name="Rhee S.Y."/>
            <person name="Sohng J.K."/>
        </authorList>
    </citation>
    <scope>NUCLEOTIDE SEQUENCE</scope>
    <source>
        <tissue evidence="2">Leaf</tissue>
    </source>
</reference>
<gene>
    <name evidence="2" type="ORF">G2W53_002801</name>
</gene>
<name>A0A834X7W9_9FABA</name>
<dbReference type="AlphaFoldDB" id="A0A834X7W9"/>
<organism evidence="2 3">
    <name type="scientific">Senna tora</name>
    <dbReference type="NCBI Taxonomy" id="362788"/>
    <lineage>
        <taxon>Eukaryota</taxon>
        <taxon>Viridiplantae</taxon>
        <taxon>Streptophyta</taxon>
        <taxon>Embryophyta</taxon>
        <taxon>Tracheophyta</taxon>
        <taxon>Spermatophyta</taxon>
        <taxon>Magnoliopsida</taxon>
        <taxon>eudicotyledons</taxon>
        <taxon>Gunneridae</taxon>
        <taxon>Pentapetalae</taxon>
        <taxon>rosids</taxon>
        <taxon>fabids</taxon>
        <taxon>Fabales</taxon>
        <taxon>Fabaceae</taxon>
        <taxon>Caesalpinioideae</taxon>
        <taxon>Cassia clade</taxon>
        <taxon>Senna</taxon>
    </lineage>
</organism>
<evidence type="ECO:0000313" key="3">
    <source>
        <dbReference type="Proteomes" id="UP000634136"/>
    </source>
</evidence>
<comment type="caution">
    <text evidence="2">The sequence shown here is derived from an EMBL/GenBank/DDBJ whole genome shotgun (WGS) entry which is preliminary data.</text>
</comment>
<sequence length="349" mass="38138">MSMFYGRSMSGGSGGGMLKTVGRAVTRVGVSGNGMQDPFSSSSSTTTTASATPASNSSSRSTSPTLSRRPKSSSPLSLNSSSNPQNNKNPLSGLPFRYSSAEADDCDWVCVDGTEDEGTHGFSIPYFLESVPSQDEVEDAVYALQQVFGPASNVHNYKDKVKWDGDVVDHVTTPGFLRSADGLEIDWKEPSLSPYVPYDSRMVLSNGSDRVSQAFHLLQTEPTVQKMVKSLSSDKAVWEAVLNNEVVREFRDLFSSDEEKVSENSDETPSTDPNTKTNVVMWIFDTAKAKFMEVIEKITKVVHEMFEPAIHKTPKDAESSDPLTEKLKTSFMLSIMVLLVVVVSRANRA</sequence>
<dbReference type="Proteomes" id="UP000634136">
    <property type="component" value="Unassembled WGS sequence"/>
</dbReference>
<keyword evidence="3" id="KW-1185">Reference proteome</keyword>
<dbReference type="OrthoDB" id="737041at2759"/>
<evidence type="ECO:0000313" key="2">
    <source>
        <dbReference type="EMBL" id="KAF7840503.1"/>
    </source>
</evidence>